<evidence type="ECO:0000256" key="5">
    <source>
        <dbReference type="PROSITE-ProRule" id="PRU00309"/>
    </source>
</evidence>
<dbReference type="PROSITE" id="PS50950">
    <property type="entry name" value="ZF_THAP"/>
    <property type="match status" value="1"/>
</dbReference>
<organism evidence="8 9">
    <name type="scientific">Lingula anatina</name>
    <name type="common">Brachiopod</name>
    <name type="synonym">Lingula unguis</name>
    <dbReference type="NCBI Taxonomy" id="7574"/>
    <lineage>
        <taxon>Eukaryota</taxon>
        <taxon>Metazoa</taxon>
        <taxon>Spiralia</taxon>
        <taxon>Lophotrochozoa</taxon>
        <taxon>Brachiopoda</taxon>
        <taxon>Linguliformea</taxon>
        <taxon>Lingulata</taxon>
        <taxon>Lingulida</taxon>
        <taxon>Linguloidea</taxon>
        <taxon>Lingulidae</taxon>
        <taxon>Lingula</taxon>
    </lineage>
</organism>
<evidence type="ECO:0000256" key="4">
    <source>
        <dbReference type="ARBA" id="ARBA00023125"/>
    </source>
</evidence>
<keyword evidence="1" id="KW-0479">Metal-binding</keyword>
<dbReference type="GeneID" id="106156101"/>
<keyword evidence="2 5" id="KW-0863">Zinc-finger</keyword>
<dbReference type="InParanoid" id="A0A2R2MIT6"/>
<evidence type="ECO:0000256" key="1">
    <source>
        <dbReference type="ARBA" id="ARBA00022723"/>
    </source>
</evidence>
<feature type="domain" description="THAP-type" evidence="7">
    <location>
        <begin position="1"/>
        <end position="87"/>
    </location>
</feature>
<feature type="region of interest" description="Disordered" evidence="6">
    <location>
        <begin position="100"/>
        <end position="136"/>
    </location>
</feature>
<dbReference type="AlphaFoldDB" id="A0A2R2MIT6"/>
<accession>A0A2R2MIT6</accession>
<dbReference type="RefSeq" id="XP_023930135.1">
    <property type="nucleotide sequence ID" value="XM_024074367.1"/>
</dbReference>
<dbReference type="Proteomes" id="UP000085678">
    <property type="component" value="Unplaced"/>
</dbReference>
<feature type="compositionally biased region" description="Low complexity" evidence="6">
    <location>
        <begin position="114"/>
        <end position="131"/>
    </location>
</feature>
<reference evidence="9" key="1">
    <citation type="submission" date="2025-08" db="UniProtKB">
        <authorList>
            <consortium name="RefSeq"/>
        </authorList>
    </citation>
    <scope>IDENTIFICATION</scope>
    <source>
        <tissue evidence="9">Gonads</tissue>
    </source>
</reference>
<dbReference type="SUPFAM" id="SSF57716">
    <property type="entry name" value="Glucocorticoid receptor-like (DNA-binding domain)"/>
    <property type="match status" value="1"/>
</dbReference>
<keyword evidence="4 5" id="KW-0238">DNA-binding</keyword>
<gene>
    <name evidence="9" type="primary">LOC106156101</name>
</gene>
<dbReference type="GO" id="GO:0003677">
    <property type="term" value="F:DNA binding"/>
    <property type="evidence" value="ECO:0007669"/>
    <property type="project" value="UniProtKB-UniRule"/>
</dbReference>
<evidence type="ECO:0000259" key="7">
    <source>
        <dbReference type="PROSITE" id="PS50950"/>
    </source>
</evidence>
<evidence type="ECO:0000313" key="8">
    <source>
        <dbReference type="Proteomes" id="UP000085678"/>
    </source>
</evidence>
<dbReference type="OrthoDB" id="10066342at2759"/>
<proteinExistence type="predicted"/>
<evidence type="ECO:0000313" key="9">
    <source>
        <dbReference type="RefSeq" id="XP_023930135.1"/>
    </source>
</evidence>
<keyword evidence="3" id="KW-0862">Zinc</keyword>
<keyword evidence="8" id="KW-1185">Reference proteome</keyword>
<evidence type="ECO:0000256" key="3">
    <source>
        <dbReference type="ARBA" id="ARBA00022833"/>
    </source>
</evidence>
<evidence type="ECO:0000256" key="6">
    <source>
        <dbReference type="SAM" id="MobiDB-lite"/>
    </source>
</evidence>
<dbReference type="InterPro" id="IPR006612">
    <property type="entry name" value="THAP_Znf"/>
</dbReference>
<dbReference type="Pfam" id="PF05485">
    <property type="entry name" value="THAP"/>
    <property type="match status" value="1"/>
</dbReference>
<protein>
    <submittedName>
        <fullName evidence="9">Uncharacterized protein LOC106156101</fullName>
    </submittedName>
</protein>
<sequence>MPVKYCCYGCCKSDSRYPERMEGVYFIAFPKPKTQLEKCLTWIRACGRPHRQFSVKNVTKNTYICSKHFKNAIGPTSDYPDPIPFDSSVFRKARKARKRLLQEVESDEDNSHASESTVETETGTGTQTEEQWVSPMDMLATSTDLHILRGE</sequence>
<name>A0A2R2MIT6_LINAN</name>
<dbReference type="KEGG" id="lak:106156101"/>
<dbReference type="GO" id="GO:0008270">
    <property type="term" value="F:zinc ion binding"/>
    <property type="evidence" value="ECO:0007669"/>
    <property type="project" value="UniProtKB-KW"/>
</dbReference>
<evidence type="ECO:0000256" key="2">
    <source>
        <dbReference type="ARBA" id="ARBA00022771"/>
    </source>
</evidence>